<gene>
    <name evidence="9" type="ORF">ADIMK_3221</name>
</gene>
<keyword evidence="3 6" id="KW-0479">Metal-binding</keyword>
<keyword evidence="5 6" id="KW-0408">Iron</keyword>
<keyword evidence="7" id="KW-0732">Signal</keyword>
<dbReference type="Pfam" id="PF13442">
    <property type="entry name" value="Cytochrome_CBB3"/>
    <property type="match status" value="1"/>
</dbReference>
<dbReference type="PANTHER" id="PTHR40942:SF4">
    <property type="entry name" value="CYTOCHROME C5"/>
    <property type="match status" value="1"/>
</dbReference>
<dbReference type="InterPro" id="IPR009056">
    <property type="entry name" value="Cyt_c-like_dom"/>
</dbReference>
<evidence type="ECO:0000256" key="2">
    <source>
        <dbReference type="ARBA" id="ARBA00022617"/>
    </source>
</evidence>
<dbReference type="PRINTS" id="PR00607">
    <property type="entry name" value="CYTCHROMECIE"/>
</dbReference>
<evidence type="ECO:0000259" key="8">
    <source>
        <dbReference type="PROSITE" id="PS51007"/>
    </source>
</evidence>
<dbReference type="STRING" id="1232683.ADIMK_3221"/>
<dbReference type="eggNOG" id="COG3245">
    <property type="taxonomic scope" value="Bacteria"/>
</dbReference>
<keyword evidence="1" id="KW-0813">Transport</keyword>
<dbReference type="GO" id="GO:0005506">
    <property type="term" value="F:iron ion binding"/>
    <property type="evidence" value="ECO:0007669"/>
    <property type="project" value="InterPro"/>
</dbReference>
<feature type="chain" id="PRO_5001757348" evidence="7">
    <location>
        <begin position="24"/>
        <end position="102"/>
    </location>
</feature>
<protein>
    <submittedName>
        <fullName evidence="9">Cytochrome c5</fullName>
    </submittedName>
</protein>
<dbReference type="EMBL" id="JMQN01000047">
    <property type="protein sequence ID" value="KEA62749.1"/>
    <property type="molecule type" value="Genomic_DNA"/>
</dbReference>
<dbReference type="SUPFAM" id="SSF46626">
    <property type="entry name" value="Cytochrome c"/>
    <property type="match status" value="1"/>
</dbReference>
<sequence>MNKAVLGGFLSLVVMVSAQSANAQTAEETVAKHCQACHDSGLGGAPKLGDQAAWAPRIEKGVDGMLATVLSGKGAMPPKGTCMGCSDDDLRAAISLMSGGAQ</sequence>
<evidence type="ECO:0000256" key="5">
    <source>
        <dbReference type="ARBA" id="ARBA00023004"/>
    </source>
</evidence>
<feature type="signal peptide" evidence="7">
    <location>
        <begin position="1"/>
        <end position="23"/>
    </location>
</feature>
<keyword evidence="2 6" id="KW-0349">Heme</keyword>
<evidence type="ECO:0000256" key="1">
    <source>
        <dbReference type="ARBA" id="ARBA00022448"/>
    </source>
</evidence>
<name>A0A081FW44_9GAMM</name>
<evidence type="ECO:0000256" key="4">
    <source>
        <dbReference type="ARBA" id="ARBA00022982"/>
    </source>
</evidence>
<dbReference type="GO" id="GO:0009055">
    <property type="term" value="F:electron transfer activity"/>
    <property type="evidence" value="ECO:0007669"/>
    <property type="project" value="InterPro"/>
</dbReference>
<evidence type="ECO:0000256" key="6">
    <source>
        <dbReference type="PROSITE-ProRule" id="PRU00433"/>
    </source>
</evidence>
<reference evidence="9 10" key="1">
    <citation type="submission" date="2014-04" db="EMBL/GenBank/DDBJ databases">
        <title>Marinobacterium kochiensis sp. nov., isolated from sediment sample collected from Kochi backwaters in Kerala, India.</title>
        <authorList>
            <person name="Singh A."/>
            <person name="Pinnaka A.K."/>
        </authorList>
    </citation>
    <scope>NUCLEOTIDE SEQUENCE [LARGE SCALE GENOMIC DNA]</scope>
    <source>
        <strain evidence="9 10">AK27</strain>
    </source>
</reference>
<dbReference type="GO" id="GO:0020037">
    <property type="term" value="F:heme binding"/>
    <property type="evidence" value="ECO:0007669"/>
    <property type="project" value="InterPro"/>
</dbReference>
<dbReference type="PANTHER" id="PTHR40942">
    <property type="match status" value="1"/>
</dbReference>
<dbReference type="Proteomes" id="UP000028252">
    <property type="component" value="Unassembled WGS sequence"/>
</dbReference>
<organism evidence="9 10">
    <name type="scientific">Marinobacterium lacunae</name>
    <dbReference type="NCBI Taxonomy" id="1232683"/>
    <lineage>
        <taxon>Bacteria</taxon>
        <taxon>Pseudomonadati</taxon>
        <taxon>Pseudomonadota</taxon>
        <taxon>Gammaproteobacteria</taxon>
        <taxon>Oceanospirillales</taxon>
        <taxon>Oceanospirillaceae</taxon>
        <taxon>Marinobacterium</taxon>
    </lineage>
</organism>
<proteinExistence type="predicted"/>
<dbReference type="RefSeq" id="WP_081849823.1">
    <property type="nucleotide sequence ID" value="NZ_JMQN01000047.1"/>
</dbReference>
<dbReference type="PATRIC" id="fig|1232683.4.peg.3171"/>
<evidence type="ECO:0000313" key="9">
    <source>
        <dbReference type="EMBL" id="KEA62749.1"/>
    </source>
</evidence>
<keyword evidence="10" id="KW-1185">Reference proteome</keyword>
<dbReference type="PROSITE" id="PS51007">
    <property type="entry name" value="CYTC"/>
    <property type="match status" value="1"/>
</dbReference>
<accession>A0A081FW44</accession>
<evidence type="ECO:0000256" key="3">
    <source>
        <dbReference type="ARBA" id="ARBA00022723"/>
    </source>
</evidence>
<comment type="caution">
    <text evidence="9">The sequence shown here is derived from an EMBL/GenBank/DDBJ whole genome shotgun (WGS) entry which is preliminary data.</text>
</comment>
<evidence type="ECO:0000313" key="10">
    <source>
        <dbReference type="Proteomes" id="UP000028252"/>
    </source>
</evidence>
<dbReference type="InterPro" id="IPR002323">
    <property type="entry name" value="Cyt_CIE"/>
</dbReference>
<dbReference type="InterPro" id="IPR036909">
    <property type="entry name" value="Cyt_c-like_dom_sf"/>
</dbReference>
<keyword evidence="4" id="KW-0249">Electron transport</keyword>
<dbReference type="Gene3D" id="1.10.760.10">
    <property type="entry name" value="Cytochrome c-like domain"/>
    <property type="match status" value="1"/>
</dbReference>
<feature type="domain" description="Cytochrome c" evidence="8">
    <location>
        <begin position="21"/>
        <end position="101"/>
    </location>
</feature>
<evidence type="ECO:0000256" key="7">
    <source>
        <dbReference type="SAM" id="SignalP"/>
    </source>
</evidence>
<dbReference type="AlphaFoldDB" id="A0A081FW44"/>
<dbReference type="OrthoDB" id="9814708at2"/>